<evidence type="ECO:0000256" key="3">
    <source>
        <dbReference type="ARBA" id="ARBA00022989"/>
    </source>
</evidence>
<dbReference type="AlphaFoldDB" id="T1AYN3"/>
<feature type="transmembrane region" description="Helical" evidence="5">
    <location>
        <begin position="51"/>
        <end position="73"/>
    </location>
</feature>
<sequence length="135" mass="14160">MLTANENIRNPRLGLALIASSIGAFFLWGFVSSIGPVSTAQNFVGSYPNLVLLSLIIGPISLFLGDVIVGIFSDLAGRKIMFLFSLVFFLAGIVVVSYGLAGQNVPILLGGIVIANFFVGGMEPPILSLIAEESA</sequence>
<keyword evidence="2 5" id="KW-0812">Transmembrane</keyword>
<feature type="non-terminal residue" evidence="6">
    <location>
        <position position="135"/>
    </location>
</feature>
<evidence type="ECO:0000256" key="2">
    <source>
        <dbReference type="ARBA" id="ARBA00022692"/>
    </source>
</evidence>
<dbReference type="PROSITE" id="PS00216">
    <property type="entry name" value="SUGAR_TRANSPORT_1"/>
    <property type="match status" value="1"/>
</dbReference>
<feature type="transmembrane region" description="Helical" evidence="5">
    <location>
        <begin position="107"/>
        <end position="131"/>
    </location>
</feature>
<comment type="caution">
    <text evidence="6">The sequence shown here is derived from an EMBL/GenBank/DDBJ whole genome shotgun (WGS) entry which is preliminary data.</text>
</comment>
<dbReference type="InterPro" id="IPR036259">
    <property type="entry name" value="MFS_trans_sf"/>
</dbReference>
<feature type="transmembrane region" description="Helical" evidence="5">
    <location>
        <begin position="80"/>
        <end position="101"/>
    </location>
</feature>
<dbReference type="Gene3D" id="1.20.1250.20">
    <property type="entry name" value="MFS general substrate transporter like domains"/>
    <property type="match status" value="1"/>
</dbReference>
<gene>
    <name evidence="6" type="ORF">B1B_07630</name>
</gene>
<evidence type="ECO:0000256" key="1">
    <source>
        <dbReference type="ARBA" id="ARBA00004141"/>
    </source>
</evidence>
<protein>
    <submittedName>
        <fullName evidence="6">Sugar transporter</fullName>
    </submittedName>
</protein>
<dbReference type="GO" id="GO:0016020">
    <property type="term" value="C:membrane"/>
    <property type="evidence" value="ECO:0007669"/>
    <property type="project" value="UniProtKB-SubCell"/>
</dbReference>
<reference evidence="6" key="2">
    <citation type="journal article" date="2014" name="ISME J.">
        <title>Microbial stratification in low pH oxic and suboxic macroscopic growths along an acid mine drainage.</title>
        <authorList>
            <person name="Mendez-Garcia C."/>
            <person name="Mesa V."/>
            <person name="Sprenger R.R."/>
            <person name="Richter M."/>
            <person name="Diez M.S."/>
            <person name="Solano J."/>
            <person name="Bargiela R."/>
            <person name="Golyshina O.V."/>
            <person name="Manteca A."/>
            <person name="Ramos J.L."/>
            <person name="Gallego J.R."/>
            <person name="Llorente I."/>
            <person name="Martins Dos Santos V.A."/>
            <person name="Jensen O.N."/>
            <person name="Pelaez A.I."/>
            <person name="Sanchez J."/>
            <person name="Ferrer M."/>
        </authorList>
    </citation>
    <scope>NUCLEOTIDE SEQUENCE</scope>
</reference>
<dbReference type="EMBL" id="AUZY01004864">
    <property type="protein sequence ID" value="EQD61473.1"/>
    <property type="molecule type" value="Genomic_DNA"/>
</dbReference>
<accession>T1AYN3</accession>
<keyword evidence="3 5" id="KW-1133">Transmembrane helix</keyword>
<reference evidence="6" key="1">
    <citation type="submission" date="2013-08" db="EMBL/GenBank/DDBJ databases">
        <authorList>
            <person name="Mendez C."/>
            <person name="Richter M."/>
            <person name="Ferrer M."/>
            <person name="Sanchez J."/>
        </authorList>
    </citation>
    <scope>NUCLEOTIDE SEQUENCE</scope>
</reference>
<dbReference type="InterPro" id="IPR005829">
    <property type="entry name" value="Sugar_transporter_CS"/>
</dbReference>
<dbReference type="GO" id="GO:0022857">
    <property type="term" value="F:transmembrane transporter activity"/>
    <property type="evidence" value="ECO:0007669"/>
    <property type="project" value="InterPro"/>
</dbReference>
<keyword evidence="6" id="KW-0762">Sugar transport</keyword>
<evidence type="ECO:0000256" key="4">
    <source>
        <dbReference type="ARBA" id="ARBA00023136"/>
    </source>
</evidence>
<organism evidence="6">
    <name type="scientific">mine drainage metagenome</name>
    <dbReference type="NCBI Taxonomy" id="410659"/>
    <lineage>
        <taxon>unclassified sequences</taxon>
        <taxon>metagenomes</taxon>
        <taxon>ecological metagenomes</taxon>
    </lineage>
</organism>
<feature type="transmembrane region" description="Helical" evidence="5">
    <location>
        <begin position="12"/>
        <end position="31"/>
    </location>
</feature>
<proteinExistence type="predicted"/>
<evidence type="ECO:0000256" key="5">
    <source>
        <dbReference type="SAM" id="Phobius"/>
    </source>
</evidence>
<name>T1AYN3_9ZZZZ</name>
<dbReference type="SUPFAM" id="SSF103473">
    <property type="entry name" value="MFS general substrate transporter"/>
    <property type="match status" value="1"/>
</dbReference>
<keyword evidence="6" id="KW-0813">Transport</keyword>
<evidence type="ECO:0000313" key="6">
    <source>
        <dbReference type="EMBL" id="EQD61473.1"/>
    </source>
</evidence>
<keyword evidence="4 5" id="KW-0472">Membrane</keyword>
<comment type="subcellular location">
    <subcellularLocation>
        <location evidence="1">Membrane</location>
        <topology evidence="1">Multi-pass membrane protein</topology>
    </subcellularLocation>
</comment>